<name>A0AAT9FQF2_9BACT</name>
<dbReference type="KEGG" id="osu:NT6N_32050"/>
<evidence type="ECO:0000313" key="1">
    <source>
        <dbReference type="EMBL" id="BDS08165.1"/>
    </source>
</evidence>
<sequence>MVICDLSVAHSLFVHCIIIIKRNLCRFFFAIRCGTKTANGMTWIIFLLKSTSPKKGKEFAFYFLLVRIYRSNK</sequence>
<dbReference type="AlphaFoldDB" id="A0AAT9FQF2"/>
<organism evidence="1">
    <name type="scientific">Oceaniferula spumae</name>
    <dbReference type="NCBI Taxonomy" id="2979115"/>
    <lineage>
        <taxon>Bacteria</taxon>
        <taxon>Pseudomonadati</taxon>
        <taxon>Verrucomicrobiota</taxon>
        <taxon>Verrucomicrobiia</taxon>
        <taxon>Verrucomicrobiales</taxon>
        <taxon>Verrucomicrobiaceae</taxon>
        <taxon>Oceaniferula</taxon>
    </lineage>
</organism>
<proteinExistence type="predicted"/>
<protein>
    <submittedName>
        <fullName evidence="1">Uncharacterized protein</fullName>
    </submittedName>
</protein>
<accession>A0AAT9FQF2</accession>
<dbReference type="EMBL" id="AP026866">
    <property type="protein sequence ID" value="BDS08165.1"/>
    <property type="molecule type" value="Genomic_DNA"/>
</dbReference>
<gene>
    <name evidence="1" type="ORF">NT6N_32050</name>
</gene>
<reference evidence="1" key="1">
    <citation type="submission" date="2024-07" db="EMBL/GenBank/DDBJ databases">
        <title>Complete genome sequence of Verrucomicrobiaceae bacterium NT6N.</title>
        <authorList>
            <person name="Huang C."/>
            <person name="Takami H."/>
            <person name="Hamasaki K."/>
        </authorList>
    </citation>
    <scope>NUCLEOTIDE SEQUENCE</scope>
    <source>
        <strain evidence="1">NT6N</strain>
    </source>
</reference>